<feature type="transmembrane region" description="Helical" evidence="1">
    <location>
        <begin position="91"/>
        <end position="111"/>
    </location>
</feature>
<evidence type="ECO:0000256" key="1">
    <source>
        <dbReference type="SAM" id="Phobius"/>
    </source>
</evidence>
<dbReference type="Proteomes" id="UP000677668">
    <property type="component" value="Chromosome 1"/>
</dbReference>
<feature type="transmembrane region" description="Helical" evidence="1">
    <location>
        <begin position="123"/>
        <end position="156"/>
    </location>
</feature>
<keyword evidence="3" id="KW-1185">Reference proteome</keyword>
<feature type="transmembrane region" description="Helical" evidence="1">
    <location>
        <begin position="281"/>
        <end position="300"/>
    </location>
</feature>
<keyword evidence="1" id="KW-0472">Membrane</keyword>
<feature type="transmembrane region" description="Helical" evidence="1">
    <location>
        <begin position="367"/>
        <end position="389"/>
    </location>
</feature>
<name>A0ABX8B2B3_9BACT</name>
<reference evidence="2 3" key="1">
    <citation type="submission" date="2021-03" db="EMBL/GenBank/DDBJ databases">
        <title>Genomic and phenotypic characterization of Chloracidobacterium isolates provides evidence for multiple species.</title>
        <authorList>
            <person name="Saini M.K."/>
            <person name="Costas A.M.G."/>
            <person name="Tank M."/>
            <person name="Bryant D.A."/>
        </authorList>
    </citation>
    <scope>NUCLEOTIDE SEQUENCE [LARGE SCALE GENOMIC DNA]</scope>
    <source>
        <strain evidence="2 3">N</strain>
    </source>
</reference>
<evidence type="ECO:0008006" key="4">
    <source>
        <dbReference type="Google" id="ProtNLM"/>
    </source>
</evidence>
<dbReference type="EMBL" id="CP072642">
    <property type="protein sequence ID" value="QUV94742.1"/>
    <property type="molecule type" value="Genomic_DNA"/>
</dbReference>
<feature type="transmembrane region" description="Helical" evidence="1">
    <location>
        <begin position="168"/>
        <end position="194"/>
    </location>
</feature>
<sequence length="527" mass="58773">MSLSVTSGLRLPFAVWGPLAAASLFPVWCGWGQGFNLNDDAYITLTYAKNLAAGRGFVFNHPPPTFGTTTPLLTLLVAALAALLRQIPVDVVAVWATVLAWLAAGWMFWVFRRVWHLDDRSACLVAVSVLLGGWAGPLGVLGSEVFLFHALLILALSLHLAGKAFPAGIVAGLLFLTRGEGVLVLGVMGLSLGYRRFVGSEGESEPEDWRDWGKYFLAHVGRLLAGFMLVLTVWAIYAYRTFGQVLPATLAAKRTQVALGWPSFTHELLTNWWRTWGGASVGHPLLGLWWVLVVVGLVTALRWRPRWGLFPLWLVGYVGGYVVLGVAGYWWYQVPVFLSLQVLFALGLVTCWEMLERRFTRYGHRMGLAVAICGLAWILWPAARAVVMYDGDWRAASYRTLAAWLRVHARPADRVAFHEVGYLGFYSEQRIVDLCGLTTPEVLPHFARRDLTWPLRTLLPEWYVASPTWDILPALREDGWLDRHYRRVAALPAPDGGQLQIFQRFESPESQVNHHADVDAGLFALSE</sequence>
<accession>A0ABX8B2B3</accession>
<evidence type="ECO:0000313" key="2">
    <source>
        <dbReference type="EMBL" id="QUV94742.1"/>
    </source>
</evidence>
<feature type="transmembrane region" description="Helical" evidence="1">
    <location>
        <begin position="65"/>
        <end position="85"/>
    </location>
</feature>
<feature type="transmembrane region" description="Helical" evidence="1">
    <location>
        <begin position="312"/>
        <end position="332"/>
    </location>
</feature>
<feature type="transmembrane region" description="Helical" evidence="1">
    <location>
        <begin position="338"/>
        <end position="355"/>
    </location>
</feature>
<proteinExistence type="predicted"/>
<organism evidence="2 3">
    <name type="scientific">Chloracidobacterium sp. N</name>
    <dbReference type="NCBI Taxonomy" id="2821540"/>
    <lineage>
        <taxon>Bacteria</taxon>
        <taxon>Pseudomonadati</taxon>
        <taxon>Acidobacteriota</taxon>
        <taxon>Terriglobia</taxon>
        <taxon>Terriglobales</taxon>
        <taxon>Acidobacteriaceae</taxon>
        <taxon>Chloracidobacterium</taxon>
        <taxon>Chloracidobacterium aggregatum</taxon>
    </lineage>
</organism>
<feature type="transmembrane region" description="Helical" evidence="1">
    <location>
        <begin position="215"/>
        <end position="237"/>
    </location>
</feature>
<evidence type="ECO:0000313" key="3">
    <source>
        <dbReference type="Proteomes" id="UP000677668"/>
    </source>
</evidence>
<dbReference type="RefSeq" id="WP_211423013.1">
    <property type="nucleotide sequence ID" value="NZ_CP072642.1"/>
</dbReference>
<keyword evidence="1" id="KW-1133">Transmembrane helix</keyword>
<keyword evidence="1" id="KW-0812">Transmembrane</keyword>
<gene>
    <name evidence="2" type="ORF">J8C05_04665</name>
</gene>
<protein>
    <recommendedName>
        <fullName evidence="4">Glycosyltransferase RgtA/B/C/D-like domain-containing protein</fullName>
    </recommendedName>
</protein>